<dbReference type="EC" id="2.7.13.3" evidence="2"/>
<dbReference type="GO" id="GO:0020037">
    <property type="term" value="F:heme binding"/>
    <property type="evidence" value="ECO:0007669"/>
    <property type="project" value="InterPro"/>
</dbReference>
<evidence type="ECO:0000313" key="2">
    <source>
        <dbReference type="EMBL" id="VVM04734.1"/>
    </source>
</evidence>
<dbReference type="OrthoDB" id="9774793at2"/>
<comment type="caution">
    <text evidence="2">The sequence shown here is derived from an EMBL/GenBank/DDBJ whole genome shotgun (WGS) entry which is preliminary data.</text>
</comment>
<dbReference type="RefSeq" id="WP_142524343.1">
    <property type="nucleotide sequence ID" value="NZ_CABFUZ020000036.1"/>
</dbReference>
<dbReference type="Gene3D" id="1.10.490.10">
    <property type="entry name" value="Globins"/>
    <property type="match status" value="1"/>
</dbReference>
<name>A0A5E6MAF2_9BACT</name>
<dbReference type="Pfam" id="PF11563">
    <property type="entry name" value="Protoglobin"/>
    <property type="match status" value="1"/>
</dbReference>
<keyword evidence="2" id="KW-0418">Kinase</keyword>
<evidence type="ECO:0000313" key="3">
    <source>
        <dbReference type="Proteomes" id="UP000381693"/>
    </source>
</evidence>
<dbReference type="SUPFAM" id="SSF46458">
    <property type="entry name" value="Globin-like"/>
    <property type="match status" value="1"/>
</dbReference>
<dbReference type="InterPro" id="IPR044398">
    <property type="entry name" value="Globin-sensor_dom"/>
</dbReference>
<sequence>MEARAAWNIRGEEILTELEKLLTLTLEERAILPPLEVEARAELPAFLEEFYGRILGHPQTREYFQDEATIERVRGEIGQWFVTLFSGPYDAAYLERRLRIGEIHVRIGLPVRYPLAMFDILLRHGERVAENSSDPEMAKSAFRKVLALDIALFTQAYENRQ</sequence>
<feature type="domain" description="Globin-sensor" evidence="1">
    <location>
        <begin position="13"/>
        <end position="159"/>
    </location>
</feature>
<protein>
    <submittedName>
        <fullName evidence="2">Partial Globin-coupled histidine kinase</fullName>
        <ecNumber evidence="2">2.7.13.3</ecNumber>
    </submittedName>
</protein>
<reference evidence="2" key="1">
    <citation type="submission" date="2019-09" db="EMBL/GenBank/DDBJ databases">
        <authorList>
            <person name="Cremers G."/>
        </authorList>
    </citation>
    <scope>NUCLEOTIDE SEQUENCE [LARGE SCALE GENOMIC DNA]</scope>
    <source>
        <strain evidence="2">3B</strain>
    </source>
</reference>
<organism evidence="2 3">
    <name type="scientific">Methylacidimicrobium cyclopophantes</name>
    <dbReference type="NCBI Taxonomy" id="1041766"/>
    <lineage>
        <taxon>Bacteria</taxon>
        <taxon>Pseudomonadati</taxon>
        <taxon>Verrucomicrobiota</taxon>
        <taxon>Methylacidimicrobium</taxon>
    </lineage>
</organism>
<dbReference type="Proteomes" id="UP000381693">
    <property type="component" value="Unassembled WGS sequence"/>
</dbReference>
<keyword evidence="3" id="KW-1185">Reference proteome</keyword>
<dbReference type="SMR" id="A0A5E6MAF2"/>
<dbReference type="InterPro" id="IPR009050">
    <property type="entry name" value="Globin-like_sf"/>
</dbReference>
<accession>A0A5E6MAF2</accession>
<dbReference type="GO" id="GO:0019825">
    <property type="term" value="F:oxygen binding"/>
    <property type="evidence" value="ECO:0007669"/>
    <property type="project" value="InterPro"/>
</dbReference>
<proteinExistence type="predicted"/>
<dbReference type="AlphaFoldDB" id="A0A5E6MAF2"/>
<dbReference type="InterPro" id="IPR012292">
    <property type="entry name" value="Globin/Proto"/>
</dbReference>
<dbReference type="EMBL" id="CABFUZ020000036">
    <property type="protein sequence ID" value="VVM04734.1"/>
    <property type="molecule type" value="Genomic_DNA"/>
</dbReference>
<keyword evidence="2" id="KW-0808">Transferase</keyword>
<evidence type="ECO:0000259" key="1">
    <source>
        <dbReference type="Pfam" id="PF11563"/>
    </source>
</evidence>
<gene>
    <name evidence="2" type="primary">gchK</name>
    <name evidence="2" type="ORF">MAMC_00201</name>
</gene>
<dbReference type="GO" id="GO:0004673">
    <property type="term" value="F:protein histidine kinase activity"/>
    <property type="evidence" value="ECO:0007669"/>
    <property type="project" value="UniProtKB-EC"/>
</dbReference>
<feature type="non-terminal residue" evidence="2">
    <location>
        <position position="161"/>
    </location>
</feature>